<dbReference type="EMBL" id="BMHP01000003">
    <property type="protein sequence ID" value="GGD77259.1"/>
    <property type="molecule type" value="Genomic_DNA"/>
</dbReference>
<dbReference type="AlphaFoldDB" id="A0A916Z567"/>
<gene>
    <name evidence="2" type="ORF">GCM10010911_39080</name>
</gene>
<keyword evidence="1" id="KW-1133">Transmembrane helix</keyword>
<feature type="transmembrane region" description="Helical" evidence="1">
    <location>
        <begin position="281"/>
        <end position="306"/>
    </location>
</feature>
<feature type="transmembrane region" description="Helical" evidence="1">
    <location>
        <begin position="318"/>
        <end position="335"/>
    </location>
</feature>
<proteinExistence type="predicted"/>
<accession>A0A916Z567</accession>
<evidence type="ECO:0000256" key="1">
    <source>
        <dbReference type="SAM" id="Phobius"/>
    </source>
</evidence>
<sequence>MLLAPQQGSAHALNDGYSMLTVTETGIEYDLYLPAPTMLMFDTDGDAHLTDEELTERKQELSDYLKKSLFVSSGGEALHYSMLGAAMNTQSDNPRVELNLLFSGQAELSHLRVEYSVLFDDYDSEHVSYIYLFDGEHSKMSLFDAKHRIYEYEREAALSPLGAMWKFGVLGVEHILKGIDHLLFLLVLLIATRGLGDMLRIITAFTVAHSITLLLTAFGHITAPVWVEAAIALSIAYVAVENLWLRTSRWRVAITFGFGLIHGMGFAGALIGIGIPAKHTIGSLIAFNMGVEAGQLALALVALPLLLQLRRRPFYPKLAIGISLAVLVIAIYWLIERISV</sequence>
<dbReference type="InterPro" id="IPR032809">
    <property type="entry name" value="Put_HupE_UreJ"/>
</dbReference>
<dbReference type="Proteomes" id="UP000612456">
    <property type="component" value="Unassembled WGS sequence"/>
</dbReference>
<dbReference type="Pfam" id="PF13795">
    <property type="entry name" value="HupE_UreJ_2"/>
    <property type="match status" value="1"/>
</dbReference>
<keyword evidence="1" id="KW-0812">Transmembrane</keyword>
<feature type="transmembrane region" description="Helical" evidence="1">
    <location>
        <begin position="198"/>
        <end position="219"/>
    </location>
</feature>
<feature type="transmembrane region" description="Helical" evidence="1">
    <location>
        <begin position="174"/>
        <end position="191"/>
    </location>
</feature>
<evidence type="ECO:0000313" key="3">
    <source>
        <dbReference type="Proteomes" id="UP000612456"/>
    </source>
</evidence>
<keyword evidence="1" id="KW-0472">Membrane</keyword>
<comment type="caution">
    <text evidence="2">The sequence shown here is derived from an EMBL/GenBank/DDBJ whole genome shotgun (WGS) entry which is preliminary data.</text>
</comment>
<protein>
    <submittedName>
        <fullName evidence="2">Membrane protein</fullName>
    </submittedName>
</protein>
<feature type="transmembrane region" description="Helical" evidence="1">
    <location>
        <begin position="225"/>
        <end position="245"/>
    </location>
</feature>
<feature type="transmembrane region" description="Helical" evidence="1">
    <location>
        <begin position="252"/>
        <end position="275"/>
    </location>
</feature>
<keyword evidence="3" id="KW-1185">Reference proteome</keyword>
<reference evidence="2" key="1">
    <citation type="journal article" date="2014" name="Int. J. Syst. Evol. Microbiol.">
        <title>Complete genome sequence of Corynebacterium casei LMG S-19264T (=DSM 44701T), isolated from a smear-ripened cheese.</title>
        <authorList>
            <consortium name="US DOE Joint Genome Institute (JGI-PGF)"/>
            <person name="Walter F."/>
            <person name="Albersmeier A."/>
            <person name="Kalinowski J."/>
            <person name="Ruckert C."/>
        </authorList>
    </citation>
    <scope>NUCLEOTIDE SEQUENCE</scope>
    <source>
        <strain evidence="2">CGMCC 1.15178</strain>
    </source>
</reference>
<reference evidence="2" key="2">
    <citation type="submission" date="2020-09" db="EMBL/GenBank/DDBJ databases">
        <authorList>
            <person name="Sun Q."/>
            <person name="Zhou Y."/>
        </authorList>
    </citation>
    <scope>NUCLEOTIDE SEQUENCE</scope>
    <source>
        <strain evidence="2">CGMCC 1.15178</strain>
    </source>
</reference>
<evidence type="ECO:0000313" key="2">
    <source>
        <dbReference type="EMBL" id="GGD77259.1"/>
    </source>
</evidence>
<name>A0A916Z567_9BACL</name>
<organism evidence="2 3">
    <name type="scientific">Paenibacillus nasutitermitis</name>
    <dbReference type="NCBI Taxonomy" id="1652958"/>
    <lineage>
        <taxon>Bacteria</taxon>
        <taxon>Bacillati</taxon>
        <taxon>Bacillota</taxon>
        <taxon>Bacilli</taxon>
        <taxon>Bacillales</taxon>
        <taxon>Paenibacillaceae</taxon>
        <taxon>Paenibacillus</taxon>
    </lineage>
</organism>